<proteinExistence type="predicted"/>
<feature type="region of interest" description="Disordered" evidence="1">
    <location>
        <begin position="59"/>
        <end position="104"/>
    </location>
</feature>
<dbReference type="EMBL" id="JAFNME010000005">
    <property type="protein sequence ID" value="MBO1248874.1"/>
    <property type="molecule type" value="Genomic_DNA"/>
</dbReference>
<dbReference type="Proteomes" id="UP000664731">
    <property type="component" value="Unassembled WGS sequence"/>
</dbReference>
<evidence type="ECO:0000313" key="3">
    <source>
        <dbReference type="EMBL" id="MBO1248874.1"/>
    </source>
</evidence>
<keyword evidence="2" id="KW-0812">Transmembrane</keyword>
<evidence type="ECO:0000313" key="4">
    <source>
        <dbReference type="Proteomes" id="UP000664731"/>
    </source>
</evidence>
<protein>
    <recommendedName>
        <fullName evidence="5">Transmembrane protein</fullName>
    </recommendedName>
</protein>
<dbReference type="RefSeq" id="WP_207574422.1">
    <property type="nucleotide sequence ID" value="NZ_JAFNME010000005.1"/>
</dbReference>
<keyword evidence="2" id="KW-0472">Membrane</keyword>
<organism evidence="3 4">
    <name type="scientific">Comamonas denitrificans</name>
    <dbReference type="NCBI Taxonomy" id="117506"/>
    <lineage>
        <taxon>Bacteria</taxon>
        <taxon>Pseudomonadati</taxon>
        <taxon>Pseudomonadota</taxon>
        <taxon>Betaproteobacteria</taxon>
        <taxon>Burkholderiales</taxon>
        <taxon>Comamonadaceae</taxon>
        <taxon>Comamonas</taxon>
    </lineage>
</organism>
<evidence type="ECO:0000256" key="1">
    <source>
        <dbReference type="SAM" id="MobiDB-lite"/>
    </source>
</evidence>
<feature type="transmembrane region" description="Helical" evidence="2">
    <location>
        <begin position="28"/>
        <end position="49"/>
    </location>
</feature>
<evidence type="ECO:0008006" key="5">
    <source>
        <dbReference type="Google" id="ProtNLM"/>
    </source>
</evidence>
<dbReference type="AlphaFoldDB" id="A0A939GVK0"/>
<gene>
    <name evidence="3" type="ORF">J1777_03345</name>
</gene>
<evidence type="ECO:0000256" key="2">
    <source>
        <dbReference type="SAM" id="Phobius"/>
    </source>
</evidence>
<accession>A0A939GVK0</accession>
<comment type="caution">
    <text evidence="3">The sequence shown here is derived from an EMBL/GenBank/DDBJ whole genome shotgun (WGS) entry which is preliminary data.</text>
</comment>
<keyword evidence="2" id="KW-1133">Transmembrane helix</keyword>
<name>A0A939GVK0_9BURK</name>
<reference evidence="3" key="1">
    <citation type="submission" date="2021-03" db="EMBL/GenBank/DDBJ databases">
        <title>Comamonas denitrificans.</title>
        <authorList>
            <person name="Finster K."/>
        </authorList>
    </citation>
    <scope>NUCLEOTIDE SEQUENCE</scope>
    <source>
        <strain evidence="3">MM2021_4</strain>
    </source>
</reference>
<keyword evidence="4" id="KW-1185">Reference proteome</keyword>
<feature type="compositionally biased region" description="Low complexity" evidence="1">
    <location>
        <begin position="74"/>
        <end position="89"/>
    </location>
</feature>
<sequence length="104" mass="11503">MYLIVIAWLYVTVMMAVAEATVPNGSLLGAVITFLLYGLLPCAILIYIFGTPQRKRRLHAQRQKEQQEWEAEQAKNTSNSANNGSSHAARAPENTTVTAVREKA</sequence>